<proteinExistence type="predicted"/>
<dbReference type="GeneID" id="27898318"/>
<name>M3CKQ1_SPHMS</name>
<dbReference type="RefSeq" id="XP_016762469.1">
    <property type="nucleotide sequence ID" value="XM_016901181.1"/>
</dbReference>
<dbReference type="OMA" id="NIDIRSM"/>
<protein>
    <submittedName>
        <fullName evidence="1">Uncharacterized protein</fullName>
    </submittedName>
</protein>
<dbReference type="HOGENOM" id="CLU_564019_0_0_1"/>
<evidence type="ECO:0000313" key="2">
    <source>
        <dbReference type="Proteomes" id="UP000016931"/>
    </source>
</evidence>
<dbReference type="AlphaFoldDB" id="M3CKQ1"/>
<dbReference type="EMBL" id="KB456262">
    <property type="protein sequence ID" value="EMF14348.1"/>
    <property type="molecule type" value="Genomic_DNA"/>
</dbReference>
<reference evidence="1 2" key="1">
    <citation type="journal article" date="2012" name="PLoS Pathog.">
        <title>Diverse lifestyles and strategies of plant pathogenesis encoded in the genomes of eighteen Dothideomycetes fungi.</title>
        <authorList>
            <person name="Ohm R.A."/>
            <person name="Feau N."/>
            <person name="Henrissat B."/>
            <person name="Schoch C.L."/>
            <person name="Horwitz B.A."/>
            <person name="Barry K.W."/>
            <person name="Condon B.J."/>
            <person name="Copeland A.C."/>
            <person name="Dhillon B."/>
            <person name="Glaser F."/>
            <person name="Hesse C.N."/>
            <person name="Kosti I."/>
            <person name="LaButti K."/>
            <person name="Lindquist E.A."/>
            <person name="Lucas S."/>
            <person name="Salamov A.A."/>
            <person name="Bradshaw R.E."/>
            <person name="Ciuffetti L."/>
            <person name="Hamelin R.C."/>
            <person name="Kema G.H.J."/>
            <person name="Lawrence C."/>
            <person name="Scott J.A."/>
            <person name="Spatafora J.W."/>
            <person name="Turgeon B.G."/>
            <person name="de Wit P.J.G.M."/>
            <person name="Zhong S."/>
            <person name="Goodwin S.B."/>
            <person name="Grigoriev I.V."/>
        </authorList>
    </citation>
    <scope>NUCLEOTIDE SEQUENCE [LARGE SCALE GENOMIC DNA]</scope>
    <source>
        <strain evidence="1 2">SO2202</strain>
    </source>
</reference>
<accession>M3CKQ1</accession>
<dbReference type="Proteomes" id="UP000016931">
    <property type="component" value="Unassembled WGS sequence"/>
</dbReference>
<gene>
    <name evidence="1" type="ORF">SEPMUDRAFT_115625</name>
</gene>
<sequence>MAFLVENDKRWIDVDIGTRAIAALFRCSFVPYSLGTKRGFKEPKPSAPTDRHLYMLLPHAIGVFPPNHDYDLVVVATMTAKAFFKFALFAINELEATRLASPAGKKLEATLVSMPNSDNKSLDMQFASFPDQKIKACHRLVFRVHYCRVTHENGHLLSAPEKIDLNGWMFNRDLLARLHDSRHMFKKVRDLDAVADSWLLHAPSSVEYRAALVQLIVWGDHCGILGGRLNMLTPEMLVFCFDQGYANIDIRSMDEHLDRATIAKLLEGCMYKFVMGSHSKEGYLSIVTPSGRTLGRSVSRIDTTKVATMCIKRAITRDMTSVSQIALDTHEGRKRFVAEHEMFLKIIVHCWEPTKIAQISLDFSHILLALQANVRSYMSYTVKTHIWPFQISSPKDVADGEGWVNYIGLSRSEAIPGPEMNFFPETIRGLIHEQAQIDFEKIGMDHPLFDRSASHLEIRVGSQAEFFGNEAAANHGLDMREDVD</sequence>
<organism evidence="1 2">
    <name type="scientific">Sphaerulina musiva (strain SO2202)</name>
    <name type="common">Poplar stem canker fungus</name>
    <name type="synonym">Septoria musiva</name>
    <dbReference type="NCBI Taxonomy" id="692275"/>
    <lineage>
        <taxon>Eukaryota</taxon>
        <taxon>Fungi</taxon>
        <taxon>Dikarya</taxon>
        <taxon>Ascomycota</taxon>
        <taxon>Pezizomycotina</taxon>
        <taxon>Dothideomycetes</taxon>
        <taxon>Dothideomycetidae</taxon>
        <taxon>Mycosphaerellales</taxon>
        <taxon>Mycosphaerellaceae</taxon>
        <taxon>Sphaerulina</taxon>
    </lineage>
</organism>
<keyword evidence="2" id="KW-1185">Reference proteome</keyword>
<dbReference type="STRING" id="692275.M3CKQ1"/>
<dbReference type="OrthoDB" id="10263155at2759"/>
<evidence type="ECO:0000313" key="1">
    <source>
        <dbReference type="EMBL" id="EMF14348.1"/>
    </source>
</evidence>